<name>A0AAN6WE33_9PEZI</name>
<dbReference type="InterPro" id="IPR019734">
    <property type="entry name" value="TPR_rpt"/>
</dbReference>
<dbReference type="EMBL" id="MU866107">
    <property type="protein sequence ID" value="KAK4179938.1"/>
    <property type="molecule type" value="Genomic_DNA"/>
</dbReference>
<keyword evidence="2" id="KW-1185">Reference proteome</keyword>
<sequence length="289" mass="33194">MRWYYKWLDGVTDDPDDFSALSSRLEHLPLALVQAAAFIKKNRHMTIKRYIELLDKKFQTVGRVSKAPLAVAAPWILLFKQIQCQDPLVGDLLSITSLFNRHAIPDEKGAMQYFAEQALSVVSGCFSPGDYENWMTSNTYLPHAFAVLNLKEGIASNNGKLARARLLFNAGRLAQGQGQFQTAEMHLKEATELTGNPKEVLREEHPQILTSMKNLASTYQSQGRWKEAELLHLQVLDIRKRMEMGRLNDSLELFSKCLRLRQKVQGPDNLATMTTRGWRGMLRRRRRYW</sequence>
<accession>A0AAN6WE33</accession>
<dbReference type="Proteomes" id="UP001302321">
    <property type="component" value="Unassembled WGS sequence"/>
</dbReference>
<dbReference type="PANTHER" id="PTHR46082">
    <property type="entry name" value="ATP/GTP-BINDING PROTEIN-RELATED"/>
    <property type="match status" value="1"/>
</dbReference>
<dbReference type="SUPFAM" id="SSF48452">
    <property type="entry name" value="TPR-like"/>
    <property type="match status" value="1"/>
</dbReference>
<evidence type="ECO:0000313" key="1">
    <source>
        <dbReference type="EMBL" id="KAK4179938.1"/>
    </source>
</evidence>
<dbReference type="AlphaFoldDB" id="A0AAN6WE33"/>
<organism evidence="1 2">
    <name type="scientific">Triangularia setosa</name>
    <dbReference type="NCBI Taxonomy" id="2587417"/>
    <lineage>
        <taxon>Eukaryota</taxon>
        <taxon>Fungi</taxon>
        <taxon>Dikarya</taxon>
        <taxon>Ascomycota</taxon>
        <taxon>Pezizomycotina</taxon>
        <taxon>Sordariomycetes</taxon>
        <taxon>Sordariomycetidae</taxon>
        <taxon>Sordariales</taxon>
        <taxon>Podosporaceae</taxon>
        <taxon>Triangularia</taxon>
    </lineage>
</organism>
<comment type="caution">
    <text evidence="1">The sequence shown here is derived from an EMBL/GenBank/DDBJ whole genome shotgun (WGS) entry which is preliminary data.</text>
</comment>
<reference evidence="1" key="1">
    <citation type="journal article" date="2023" name="Mol. Phylogenet. Evol.">
        <title>Genome-scale phylogeny and comparative genomics of the fungal order Sordariales.</title>
        <authorList>
            <person name="Hensen N."/>
            <person name="Bonometti L."/>
            <person name="Westerberg I."/>
            <person name="Brannstrom I.O."/>
            <person name="Guillou S."/>
            <person name="Cros-Aarteil S."/>
            <person name="Calhoun S."/>
            <person name="Haridas S."/>
            <person name="Kuo A."/>
            <person name="Mondo S."/>
            <person name="Pangilinan J."/>
            <person name="Riley R."/>
            <person name="LaButti K."/>
            <person name="Andreopoulos B."/>
            <person name="Lipzen A."/>
            <person name="Chen C."/>
            <person name="Yan M."/>
            <person name="Daum C."/>
            <person name="Ng V."/>
            <person name="Clum A."/>
            <person name="Steindorff A."/>
            <person name="Ohm R.A."/>
            <person name="Martin F."/>
            <person name="Silar P."/>
            <person name="Natvig D.O."/>
            <person name="Lalanne C."/>
            <person name="Gautier V."/>
            <person name="Ament-Velasquez S.L."/>
            <person name="Kruys A."/>
            <person name="Hutchinson M.I."/>
            <person name="Powell A.J."/>
            <person name="Barry K."/>
            <person name="Miller A.N."/>
            <person name="Grigoriev I.V."/>
            <person name="Debuchy R."/>
            <person name="Gladieux P."/>
            <person name="Hiltunen Thoren M."/>
            <person name="Johannesson H."/>
        </authorList>
    </citation>
    <scope>NUCLEOTIDE SEQUENCE</scope>
    <source>
        <strain evidence="1">CBS 892.96</strain>
    </source>
</reference>
<dbReference type="InterPro" id="IPR053137">
    <property type="entry name" value="NLR-like"/>
</dbReference>
<reference evidence="1" key="2">
    <citation type="submission" date="2023-05" db="EMBL/GenBank/DDBJ databases">
        <authorList>
            <consortium name="Lawrence Berkeley National Laboratory"/>
            <person name="Steindorff A."/>
            <person name="Hensen N."/>
            <person name="Bonometti L."/>
            <person name="Westerberg I."/>
            <person name="Brannstrom I.O."/>
            <person name="Guillou S."/>
            <person name="Cros-Aarteil S."/>
            <person name="Calhoun S."/>
            <person name="Haridas S."/>
            <person name="Kuo A."/>
            <person name="Mondo S."/>
            <person name="Pangilinan J."/>
            <person name="Riley R."/>
            <person name="Labutti K."/>
            <person name="Andreopoulos B."/>
            <person name="Lipzen A."/>
            <person name="Chen C."/>
            <person name="Yanf M."/>
            <person name="Daum C."/>
            <person name="Ng V."/>
            <person name="Clum A."/>
            <person name="Ohm R."/>
            <person name="Martin F."/>
            <person name="Silar P."/>
            <person name="Natvig D."/>
            <person name="Lalanne C."/>
            <person name="Gautier V."/>
            <person name="Ament-Velasquez S.L."/>
            <person name="Kruys A."/>
            <person name="Hutchinson M.I."/>
            <person name="Powell A.J."/>
            <person name="Barry K."/>
            <person name="Miller A.N."/>
            <person name="Grigoriev I.V."/>
            <person name="Debuchy R."/>
            <person name="Gladieux P."/>
            <person name="Thoren M.H."/>
            <person name="Johannesson H."/>
        </authorList>
    </citation>
    <scope>NUCLEOTIDE SEQUENCE</scope>
    <source>
        <strain evidence="1">CBS 892.96</strain>
    </source>
</reference>
<evidence type="ECO:0000313" key="2">
    <source>
        <dbReference type="Proteomes" id="UP001302321"/>
    </source>
</evidence>
<dbReference type="Pfam" id="PF13374">
    <property type="entry name" value="TPR_10"/>
    <property type="match status" value="1"/>
</dbReference>
<proteinExistence type="predicted"/>
<gene>
    <name evidence="1" type="ORF">QBC36DRAFT_384732</name>
</gene>
<protein>
    <submittedName>
        <fullName evidence="1">Kinesin light chain</fullName>
    </submittedName>
</protein>
<dbReference type="Gene3D" id="1.25.40.10">
    <property type="entry name" value="Tetratricopeptide repeat domain"/>
    <property type="match status" value="1"/>
</dbReference>
<dbReference type="PANTHER" id="PTHR46082:SF6">
    <property type="entry name" value="AAA+ ATPASE DOMAIN-CONTAINING PROTEIN-RELATED"/>
    <property type="match status" value="1"/>
</dbReference>
<dbReference type="SMART" id="SM00028">
    <property type="entry name" value="TPR"/>
    <property type="match status" value="2"/>
</dbReference>
<dbReference type="InterPro" id="IPR011990">
    <property type="entry name" value="TPR-like_helical_dom_sf"/>
</dbReference>